<name>A0A485L0F2_9STRA</name>
<dbReference type="OrthoDB" id="63557at2759"/>
<protein>
    <submittedName>
        <fullName evidence="4">Aste57867_13971 protein</fullName>
    </submittedName>
</protein>
<evidence type="ECO:0000313" key="5">
    <source>
        <dbReference type="Proteomes" id="UP000332933"/>
    </source>
</evidence>
<evidence type="ECO:0000313" key="4">
    <source>
        <dbReference type="EMBL" id="VFT90801.1"/>
    </source>
</evidence>
<keyword evidence="5" id="KW-1185">Reference proteome</keyword>
<dbReference type="EMBL" id="VJMH01005498">
    <property type="protein sequence ID" value="KAF0695207.1"/>
    <property type="molecule type" value="Genomic_DNA"/>
</dbReference>
<feature type="compositionally biased region" description="Low complexity" evidence="1">
    <location>
        <begin position="24"/>
        <end position="35"/>
    </location>
</feature>
<reference evidence="4 5" key="1">
    <citation type="submission" date="2019-03" db="EMBL/GenBank/DDBJ databases">
        <authorList>
            <person name="Gaulin E."/>
            <person name="Dumas B."/>
        </authorList>
    </citation>
    <scope>NUCLEOTIDE SEQUENCE [LARGE SCALE GENOMIC DNA]</scope>
    <source>
        <strain evidence="4">CBS 568.67</strain>
    </source>
</reference>
<feature type="chain" id="PRO_5036116278" evidence="2">
    <location>
        <begin position="19"/>
        <end position="409"/>
    </location>
</feature>
<evidence type="ECO:0000256" key="2">
    <source>
        <dbReference type="SAM" id="SignalP"/>
    </source>
</evidence>
<sequence>MFGFFVVWNVVSVFLSSSSKDKNNATNADGNNADKWPSAPSEKWPSAPTDVTPVPITTAVNLTNETLINATLSIKKNSFKMPPFPSEAPKVPIPTAATCGITRKAKSAKETAYLTVDDGPSPSGRLFLLRALDQINQRPNAPKAYVTFMESGYNFCGYDTVSMTNLKCDPKVYEPALENQVWTIKAGHVIAAHSDTHFYDASSGFCNYVKMNKATVIEEKYKKCGTDQAADIVRGASRITEALTNESLWDTDAERALQERAIKTLWQYARLPCTNMWKVNGFETVFGLRREDGGVEGDARKATGVKLFGGKMDCKNDTKPWNVIGWDAEWRVDAKTVYDSQKEKCRVVQDIVNQFDNKWKVMNAHQDQVVLLTHDYFFADPPKAAMFRDVIVELQFLGYTIGTIDNYPL</sequence>
<dbReference type="Gene3D" id="3.20.20.370">
    <property type="entry name" value="Glycoside hydrolase/deacetylase"/>
    <property type="match status" value="1"/>
</dbReference>
<organism evidence="4 5">
    <name type="scientific">Aphanomyces stellatus</name>
    <dbReference type="NCBI Taxonomy" id="120398"/>
    <lineage>
        <taxon>Eukaryota</taxon>
        <taxon>Sar</taxon>
        <taxon>Stramenopiles</taxon>
        <taxon>Oomycota</taxon>
        <taxon>Saprolegniomycetes</taxon>
        <taxon>Saprolegniales</taxon>
        <taxon>Verrucalvaceae</taxon>
        <taxon>Aphanomyces</taxon>
    </lineage>
</organism>
<keyword evidence="2" id="KW-0732">Signal</keyword>
<dbReference type="InterPro" id="IPR011330">
    <property type="entry name" value="Glyco_hydro/deAcase_b/a-brl"/>
</dbReference>
<feature type="region of interest" description="Disordered" evidence="1">
    <location>
        <begin position="20"/>
        <end position="50"/>
    </location>
</feature>
<gene>
    <name evidence="4" type="primary">Aste57867_13971</name>
    <name evidence="3" type="ORF">As57867_013920</name>
    <name evidence="4" type="ORF">ASTE57867_13971</name>
</gene>
<evidence type="ECO:0000313" key="3">
    <source>
        <dbReference type="EMBL" id="KAF0695207.1"/>
    </source>
</evidence>
<proteinExistence type="predicted"/>
<reference evidence="3" key="2">
    <citation type="submission" date="2019-06" db="EMBL/GenBank/DDBJ databases">
        <title>Genomics analysis of Aphanomyces spp. identifies a new class of oomycete effector associated with host adaptation.</title>
        <authorList>
            <person name="Gaulin E."/>
        </authorList>
    </citation>
    <scope>NUCLEOTIDE SEQUENCE</scope>
    <source>
        <strain evidence="3">CBS 578.67</strain>
    </source>
</reference>
<accession>A0A485L0F2</accession>
<dbReference type="Proteomes" id="UP000332933">
    <property type="component" value="Unassembled WGS sequence"/>
</dbReference>
<dbReference type="SUPFAM" id="SSF88713">
    <property type="entry name" value="Glycoside hydrolase/deacetylase"/>
    <property type="match status" value="1"/>
</dbReference>
<evidence type="ECO:0000256" key="1">
    <source>
        <dbReference type="SAM" id="MobiDB-lite"/>
    </source>
</evidence>
<dbReference type="AlphaFoldDB" id="A0A485L0F2"/>
<dbReference type="EMBL" id="CAADRA010005519">
    <property type="protein sequence ID" value="VFT90801.1"/>
    <property type="molecule type" value="Genomic_DNA"/>
</dbReference>
<feature type="signal peptide" evidence="2">
    <location>
        <begin position="1"/>
        <end position="18"/>
    </location>
</feature>
<dbReference type="GO" id="GO:0005975">
    <property type="term" value="P:carbohydrate metabolic process"/>
    <property type="evidence" value="ECO:0007669"/>
    <property type="project" value="InterPro"/>
</dbReference>